<dbReference type="AlphaFoldDB" id="A0A1S1NPG2"/>
<dbReference type="Pfam" id="PF13167">
    <property type="entry name" value="GTP-bdg_N"/>
    <property type="match status" value="1"/>
</dbReference>
<feature type="binding site" evidence="7">
    <location>
        <begin position="343"/>
        <end position="345"/>
    </location>
    <ligand>
        <name>GTP</name>
        <dbReference type="ChEBI" id="CHEBI:37565"/>
    </ligand>
</feature>
<keyword evidence="11" id="KW-1185">Reference proteome</keyword>
<keyword evidence="4 8" id="KW-0460">Magnesium</keyword>
<name>A0A1S1NPG2_9GAMM</name>
<dbReference type="FunFam" id="3.40.50.300:FF:000173">
    <property type="entry name" value="GTPase HflX"/>
    <property type="match status" value="1"/>
</dbReference>
<dbReference type="PIRSF" id="PIRSF006809">
    <property type="entry name" value="GTP-binding_hflX_prd"/>
    <property type="match status" value="1"/>
</dbReference>
<dbReference type="Gene3D" id="6.10.250.2860">
    <property type="match status" value="1"/>
</dbReference>
<evidence type="ECO:0000256" key="8">
    <source>
        <dbReference type="PIRSR" id="PIRSR006809-2"/>
    </source>
</evidence>
<feature type="region of interest" description="Disordered" evidence="9">
    <location>
        <begin position="422"/>
        <end position="442"/>
    </location>
</feature>
<keyword evidence="1 6" id="KW-0963">Cytoplasm</keyword>
<reference evidence="10 11" key="1">
    <citation type="submission" date="2019-08" db="EMBL/GenBank/DDBJ databases">
        <title>Complete genome sequence of Kushneria sp. YCWA18, a halophilic phosphate-solubilizing bacterium isolated from Daqiao saltern in China.</title>
        <authorList>
            <person name="Du G.-X."/>
            <person name="Qu L.-Y."/>
        </authorList>
    </citation>
    <scope>NUCLEOTIDE SEQUENCE [LARGE SCALE GENOMIC DNA]</scope>
    <source>
        <strain evidence="10 11">YCWA18</strain>
    </source>
</reference>
<comment type="function">
    <text evidence="6">GTPase that associates with the 50S ribosomal subunit and may have a role during protein synthesis or ribosome biogenesis.</text>
</comment>
<dbReference type="Pfam" id="PF01926">
    <property type="entry name" value="MMR_HSR1"/>
    <property type="match status" value="1"/>
</dbReference>
<comment type="subunit">
    <text evidence="6">Monomer. Associates with the 50S ribosomal subunit.</text>
</comment>
<dbReference type="GO" id="GO:0005737">
    <property type="term" value="C:cytoplasm"/>
    <property type="evidence" value="ECO:0007669"/>
    <property type="project" value="UniProtKB-SubCell"/>
</dbReference>
<keyword evidence="5 6" id="KW-0342">GTP-binding</keyword>
<feature type="binding site" evidence="7">
    <location>
        <begin position="252"/>
        <end position="255"/>
    </location>
    <ligand>
        <name>GTP</name>
        <dbReference type="ChEBI" id="CHEBI:37565"/>
    </ligand>
</feature>
<feature type="compositionally biased region" description="Basic and acidic residues" evidence="9">
    <location>
        <begin position="426"/>
        <end position="436"/>
    </location>
</feature>
<comment type="cofactor">
    <cofactor evidence="8">
        <name>Mg(2+)</name>
        <dbReference type="ChEBI" id="CHEBI:18420"/>
    </cofactor>
</comment>
<evidence type="ECO:0000313" key="11">
    <source>
        <dbReference type="Proteomes" id="UP000322553"/>
    </source>
</evidence>
<dbReference type="PROSITE" id="PS51705">
    <property type="entry name" value="G_HFLX"/>
    <property type="match status" value="1"/>
</dbReference>
<dbReference type="GO" id="GO:0043022">
    <property type="term" value="F:ribosome binding"/>
    <property type="evidence" value="ECO:0007669"/>
    <property type="project" value="TreeGrafter"/>
</dbReference>
<dbReference type="HAMAP" id="MF_00900">
    <property type="entry name" value="GTPase_HflX"/>
    <property type="match status" value="1"/>
</dbReference>
<dbReference type="Gene3D" id="3.40.50.11060">
    <property type="entry name" value="GTPase HflX, N-terminal domain"/>
    <property type="match status" value="1"/>
</dbReference>
<dbReference type="GO" id="GO:0046872">
    <property type="term" value="F:metal ion binding"/>
    <property type="evidence" value="ECO:0007669"/>
    <property type="project" value="UniProtKB-KW"/>
</dbReference>
<protein>
    <recommendedName>
        <fullName evidence="6">GTPase HflX</fullName>
    </recommendedName>
    <alternativeName>
        <fullName evidence="6">GTP-binding protein HflX</fullName>
    </alternativeName>
</protein>
<dbReference type="SUPFAM" id="SSF52540">
    <property type="entry name" value="P-loop containing nucleoside triphosphate hydrolases"/>
    <property type="match status" value="1"/>
</dbReference>
<accession>A0A1S1NPG2</accession>
<dbReference type="FunFam" id="3.40.50.11060:FF:000001">
    <property type="entry name" value="GTPase HflX"/>
    <property type="match status" value="1"/>
</dbReference>
<feature type="binding site" evidence="8">
    <location>
        <position position="212"/>
    </location>
    <ligand>
        <name>Mg(2+)</name>
        <dbReference type="ChEBI" id="CHEBI:18420"/>
    </ligand>
</feature>
<feature type="binding site" evidence="7">
    <location>
        <begin position="205"/>
        <end position="212"/>
    </location>
    <ligand>
        <name>GTP</name>
        <dbReference type="ChEBI" id="CHEBI:37565"/>
    </ligand>
</feature>
<dbReference type="KEGG" id="kuy:FY550_11200"/>
<dbReference type="PRINTS" id="PR00326">
    <property type="entry name" value="GTP1OBG"/>
</dbReference>
<evidence type="ECO:0000256" key="7">
    <source>
        <dbReference type="PIRSR" id="PIRSR006809-1"/>
    </source>
</evidence>
<dbReference type="GO" id="GO:0003924">
    <property type="term" value="F:GTPase activity"/>
    <property type="evidence" value="ECO:0007669"/>
    <property type="project" value="UniProtKB-UniRule"/>
</dbReference>
<dbReference type="STRING" id="657387.BH688_10125"/>
<dbReference type="CDD" id="cd01878">
    <property type="entry name" value="HflX"/>
    <property type="match status" value="1"/>
</dbReference>
<comment type="subcellular location">
    <subcellularLocation>
        <location evidence="6">Cytoplasm</location>
    </subcellularLocation>
    <text evidence="6">May associate with membranes.</text>
</comment>
<dbReference type="InterPro" id="IPR016496">
    <property type="entry name" value="GTPase_HflX"/>
</dbReference>
<feature type="binding site" evidence="7">
    <location>
        <begin position="230"/>
        <end position="234"/>
    </location>
    <ligand>
        <name>GTP</name>
        <dbReference type="ChEBI" id="CHEBI:37565"/>
    </ligand>
</feature>
<evidence type="ECO:0000256" key="6">
    <source>
        <dbReference type="HAMAP-Rule" id="MF_00900"/>
    </source>
</evidence>
<feature type="binding site" evidence="7">
    <location>
        <begin position="318"/>
        <end position="321"/>
    </location>
    <ligand>
        <name>GTP</name>
        <dbReference type="ChEBI" id="CHEBI:37565"/>
    </ligand>
</feature>
<dbReference type="RefSeq" id="WP_070979066.1">
    <property type="nucleotide sequence ID" value="NZ_CP043420.1"/>
</dbReference>
<dbReference type="Gene3D" id="3.40.50.300">
    <property type="entry name" value="P-loop containing nucleotide triphosphate hydrolases"/>
    <property type="match status" value="1"/>
</dbReference>
<organism evidence="10 11">
    <name type="scientific">Kushneria phosphatilytica</name>
    <dbReference type="NCBI Taxonomy" id="657387"/>
    <lineage>
        <taxon>Bacteria</taxon>
        <taxon>Pseudomonadati</taxon>
        <taxon>Pseudomonadota</taxon>
        <taxon>Gammaproteobacteria</taxon>
        <taxon>Oceanospirillales</taxon>
        <taxon>Halomonadaceae</taxon>
        <taxon>Kushneria</taxon>
    </lineage>
</organism>
<gene>
    <name evidence="6 10" type="primary">hflX</name>
    <name evidence="10" type="ORF">FY550_11200</name>
</gene>
<sequence>MFFERPESGETAILVHVDFEDSTEREDTSEFLELVRSAGAEPAALLTGSRRKPSPKTMIGEGKLEEARAMLREHKAELVIFNHALSPSQERNIERELQCRVLDRTGLILDIFAQRARTHEGKLQVELAQLEYMATRLVRGWTHLERQKGGIGLRGPGETQLETDRRLLRARIKSIHKRLDKVRSQRNQNRRARARAEIPSVSLVGYTNAGKSTLFNALTASEVFTADQLFATLDPTLRRLELEDVGPVVLADTVGFIRHLPHKLVEAFQATLQEAAEATLLVHVIDAADEERESHVQQVNAVLAEIGAEEVPRLLVMNKTDLLNMAPRLERNDEGLPTVVWLSAQQQQGFDLLEQALSERLAVDVLDTQLTLSPAQGWLRAQLFELGSVREEVFDDEGRSHLAVRLPRRDFMQLLARADEDPADYLESHERDDSRVLPDSSS</sequence>
<dbReference type="PANTHER" id="PTHR10229">
    <property type="entry name" value="GTP-BINDING PROTEIN HFLX"/>
    <property type="match status" value="1"/>
</dbReference>
<comment type="similarity">
    <text evidence="6">Belongs to the TRAFAC class OBG-HflX-like GTPase superfamily. HflX GTPase family.</text>
</comment>
<dbReference type="InterPro" id="IPR027417">
    <property type="entry name" value="P-loop_NTPase"/>
</dbReference>
<dbReference type="PANTHER" id="PTHR10229:SF0">
    <property type="entry name" value="GTP-BINDING PROTEIN 6-RELATED"/>
    <property type="match status" value="1"/>
</dbReference>
<dbReference type="GO" id="GO:0005525">
    <property type="term" value="F:GTP binding"/>
    <property type="evidence" value="ECO:0007669"/>
    <property type="project" value="UniProtKB-UniRule"/>
</dbReference>
<evidence type="ECO:0000256" key="5">
    <source>
        <dbReference type="ARBA" id="ARBA00023134"/>
    </source>
</evidence>
<dbReference type="OrthoDB" id="9812272at2"/>
<dbReference type="Proteomes" id="UP000322553">
    <property type="component" value="Chromosome"/>
</dbReference>
<feature type="binding site" evidence="8">
    <location>
        <position position="232"/>
    </location>
    <ligand>
        <name>Mg(2+)</name>
        <dbReference type="ChEBI" id="CHEBI:18420"/>
    </ligand>
</feature>
<keyword evidence="3 6" id="KW-0547">Nucleotide-binding</keyword>
<dbReference type="NCBIfam" id="TIGR03156">
    <property type="entry name" value="GTP_HflX"/>
    <property type="match status" value="1"/>
</dbReference>
<evidence type="ECO:0000256" key="9">
    <source>
        <dbReference type="SAM" id="MobiDB-lite"/>
    </source>
</evidence>
<dbReference type="InterPro" id="IPR030394">
    <property type="entry name" value="G_HFLX_dom"/>
</dbReference>
<evidence type="ECO:0000256" key="1">
    <source>
        <dbReference type="ARBA" id="ARBA00022490"/>
    </source>
</evidence>
<dbReference type="InterPro" id="IPR006073">
    <property type="entry name" value="GTP-bd"/>
</dbReference>
<dbReference type="EMBL" id="CP043420">
    <property type="protein sequence ID" value="QEL11643.1"/>
    <property type="molecule type" value="Genomic_DNA"/>
</dbReference>
<evidence type="ECO:0000256" key="2">
    <source>
        <dbReference type="ARBA" id="ARBA00022723"/>
    </source>
</evidence>
<evidence type="ECO:0000256" key="4">
    <source>
        <dbReference type="ARBA" id="ARBA00022842"/>
    </source>
</evidence>
<proteinExistence type="inferred from homology"/>
<dbReference type="InterPro" id="IPR025121">
    <property type="entry name" value="GTPase_HflX_N"/>
</dbReference>
<keyword evidence="2 8" id="KW-0479">Metal-binding</keyword>
<evidence type="ECO:0000256" key="3">
    <source>
        <dbReference type="ARBA" id="ARBA00022741"/>
    </source>
</evidence>
<dbReference type="Pfam" id="PF16360">
    <property type="entry name" value="GTP-bdg_M"/>
    <property type="match status" value="1"/>
</dbReference>
<dbReference type="NCBIfam" id="NF008280">
    <property type="entry name" value="PRK11058.1"/>
    <property type="match status" value="1"/>
</dbReference>
<dbReference type="InterPro" id="IPR032305">
    <property type="entry name" value="GTP-bd_M"/>
</dbReference>
<dbReference type="InterPro" id="IPR042108">
    <property type="entry name" value="GTPase_HflX_N_sf"/>
</dbReference>
<evidence type="ECO:0000313" key="10">
    <source>
        <dbReference type="EMBL" id="QEL11643.1"/>
    </source>
</evidence>